<dbReference type="Pfam" id="PF12706">
    <property type="entry name" value="Lactamase_B_2"/>
    <property type="match status" value="1"/>
</dbReference>
<gene>
    <name evidence="7" type="ORF">B9T62_12915</name>
</gene>
<keyword evidence="1" id="KW-0540">Nuclease</keyword>
<dbReference type="InterPro" id="IPR001279">
    <property type="entry name" value="Metallo-B-lactamas"/>
</dbReference>
<comment type="catalytic activity">
    <reaction evidence="5">
        <text>3',5'-cyclic UMP + H2O = UMP + H(+)</text>
        <dbReference type="Rhea" id="RHEA:70575"/>
        <dbReference type="ChEBI" id="CHEBI:15377"/>
        <dbReference type="ChEBI" id="CHEBI:15378"/>
        <dbReference type="ChEBI" id="CHEBI:57865"/>
        <dbReference type="ChEBI" id="CHEBI:184387"/>
    </reaction>
    <physiologicalReaction direction="left-to-right" evidence="5">
        <dbReference type="Rhea" id="RHEA:70576"/>
    </physiologicalReaction>
</comment>
<dbReference type="Proteomes" id="UP000249890">
    <property type="component" value="Chromosome"/>
</dbReference>
<feature type="domain" description="Metallo-beta-lactamase" evidence="6">
    <location>
        <begin position="22"/>
        <end position="227"/>
    </location>
</feature>
<evidence type="ECO:0000256" key="4">
    <source>
        <dbReference type="ARBA" id="ARBA00034301"/>
    </source>
</evidence>
<dbReference type="SMART" id="SM00849">
    <property type="entry name" value="Lactamase_B"/>
    <property type="match status" value="1"/>
</dbReference>
<evidence type="ECO:0000313" key="7">
    <source>
        <dbReference type="EMBL" id="ASA21591.1"/>
    </source>
</evidence>
<name>A0A2Z2KNB8_9BACL</name>
<keyword evidence="2" id="KW-0862">Zinc</keyword>
<evidence type="ECO:0000256" key="2">
    <source>
        <dbReference type="ARBA" id="ARBA00022833"/>
    </source>
</evidence>
<dbReference type="AlphaFoldDB" id="A0A2Z2KNB8"/>
<evidence type="ECO:0000256" key="1">
    <source>
        <dbReference type="ARBA" id="ARBA00022759"/>
    </source>
</evidence>
<dbReference type="EMBL" id="CP021780">
    <property type="protein sequence ID" value="ASA21591.1"/>
    <property type="molecule type" value="Genomic_DNA"/>
</dbReference>
<evidence type="ECO:0000259" key="6">
    <source>
        <dbReference type="SMART" id="SM00849"/>
    </source>
</evidence>
<dbReference type="InterPro" id="IPR036866">
    <property type="entry name" value="RibonucZ/Hydroxyglut_hydro"/>
</dbReference>
<evidence type="ECO:0000256" key="3">
    <source>
        <dbReference type="ARBA" id="ARBA00034221"/>
    </source>
</evidence>
<dbReference type="PANTHER" id="PTHR46018">
    <property type="entry name" value="ZINC PHOSPHODIESTERASE ELAC PROTEIN 1"/>
    <property type="match status" value="1"/>
</dbReference>
<protein>
    <recommendedName>
        <fullName evidence="6">Metallo-beta-lactamase domain-containing protein</fullName>
    </recommendedName>
</protein>
<sequence length="259" mass="28931">MEAKTKVTFFGTEAAIPELGGETASFLINDQVMVDTGWNIVENLRRQGIEPGNIRYLLFTHMHHDHYISLPSFLYYFLITNKDLASLKILGPEEDLQPIMHHALEFLFLNRKFYPTRSYPTIVPLSPGDHYDDELFHLETTSSLHPVQALCYKYTDKETGKSVTFTGDTAYHEPIIDLARGTSLLIHEATYGATPANPLKNGGLHSSAMDAAEIAKAAEVEQLALIHGLRHNNEASVNAAAAIYSGPVMWPEKDQTIYL</sequence>
<reference evidence="7 8" key="1">
    <citation type="submission" date="2017-06" db="EMBL/GenBank/DDBJ databases">
        <title>Complete genome sequence of Paenibacillus donghaensis KCTC 13049T isolated from East Sea sediment, South Korea.</title>
        <authorList>
            <person name="Jung B.K."/>
            <person name="Hong S.-J."/>
            <person name="Shin J.-H."/>
        </authorList>
    </citation>
    <scope>NUCLEOTIDE SEQUENCE [LARGE SCALE GENOMIC DNA]</scope>
    <source>
        <strain evidence="7 8">KCTC 13049</strain>
    </source>
</reference>
<dbReference type="PANTHER" id="PTHR46018:SF2">
    <property type="entry name" value="ZINC PHOSPHODIESTERASE ELAC PROTEIN 1"/>
    <property type="match status" value="1"/>
</dbReference>
<proteinExistence type="predicted"/>
<dbReference type="Gene3D" id="3.60.15.10">
    <property type="entry name" value="Ribonuclease Z/Hydroxyacylglutathione hydrolase-like"/>
    <property type="match status" value="1"/>
</dbReference>
<keyword evidence="1" id="KW-0255">Endonuclease</keyword>
<dbReference type="RefSeq" id="WP_087915600.1">
    <property type="nucleotide sequence ID" value="NZ_CP021780.1"/>
</dbReference>
<dbReference type="OrthoDB" id="9794898at2"/>
<keyword evidence="8" id="KW-1185">Reference proteome</keyword>
<accession>A0A2Z2KNB8</accession>
<dbReference type="SUPFAM" id="SSF56281">
    <property type="entry name" value="Metallo-hydrolase/oxidoreductase"/>
    <property type="match status" value="1"/>
</dbReference>
<evidence type="ECO:0000313" key="8">
    <source>
        <dbReference type="Proteomes" id="UP000249890"/>
    </source>
</evidence>
<keyword evidence="1" id="KW-0378">Hydrolase</keyword>
<comment type="function">
    <text evidence="4">Counteracts the endogenous Pycsar antiviral defense system. Phosphodiesterase that enables metal-dependent hydrolysis of host cyclic nucleotide Pycsar defense signals such as cCMP and cUMP.</text>
</comment>
<dbReference type="GO" id="GO:0042781">
    <property type="term" value="F:3'-tRNA processing endoribonuclease activity"/>
    <property type="evidence" value="ECO:0007669"/>
    <property type="project" value="TreeGrafter"/>
</dbReference>
<organism evidence="7 8">
    <name type="scientific">Paenibacillus donghaensis</name>
    <dbReference type="NCBI Taxonomy" id="414771"/>
    <lineage>
        <taxon>Bacteria</taxon>
        <taxon>Bacillati</taxon>
        <taxon>Bacillota</taxon>
        <taxon>Bacilli</taxon>
        <taxon>Bacillales</taxon>
        <taxon>Paenibacillaceae</taxon>
        <taxon>Paenibacillus</taxon>
    </lineage>
</organism>
<comment type="catalytic activity">
    <reaction evidence="3">
        <text>3',5'-cyclic CMP + H2O = CMP + H(+)</text>
        <dbReference type="Rhea" id="RHEA:72675"/>
        <dbReference type="ChEBI" id="CHEBI:15377"/>
        <dbReference type="ChEBI" id="CHEBI:15378"/>
        <dbReference type="ChEBI" id="CHEBI:58003"/>
        <dbReference type="ChEBI" id="CHEBI:60377"/>
    </reaction>
    <physiologicalReaction direction="left-to-right" evidence="3">
        <dbReference type="Rhea" id="RHEA:72676"/>
    </physiologicalReaction>
</comment>
<evidence type="ECO:0000256" key="5">
    <source>
        <dbReference type="ARBA" id="ARBA00048505"/>
    </source>
</evidence>
<dbReference type="KEGG" id="pdh:B9T62_12915"/>